<evidence type="ECO:0000256" key="2">
    <source>
        <dbReference type="ARBA" id="ARBA00022490"/>
    </source>
</evidence>
<dbReference type="Proteomes" id="UP000286220">
    <property type="component" value="Unassembled WGS sequence"/>
</dbReference>
<dbReference type="Proteomes" id="UP001197847">
    <property type="component" value="Unassembled WGS sequence"/>
</dbReference>
<comment type="similarity">
    <text evidence="1 10">Belongs to the DnaA family.</text>
</comment>
<evidence type="ECO:0000256" key="1">
    <source>
        <dbReference type="ARBA" id="ARBA00006583"/>
    </source>
</evidence>
<dbReference type="RefSeq" id="WP_015569399.1">
    <property type="nucleotide sequence ID" value="NZ_CP100127.1"/>
</dbReference>
<dbReference type="GO" id="GO:0005524">
    <property type="term" value="F:ATP binding"/>
    <property type="evidence" value="ECO:0007669"/>
    <property type="project" value="UniProtKB-UniRule"/>
</dbReference>
<dbReference type="PANTHER" id="PTHR30050">
    <property type="entry name" value="CHROMOSOMAL REPLICATION INITIATOR PROTEIN DNAA"/>
    <property type="match status" value="1"/>
</dbReference>
<dbReference type="Proteomes" id="UP001197684">
    <property type="component" value="Unassembled WGS sequence"/>
</dbReference>
<dbReference type="InterPro" id="IPR003593">
    <property type="entry name" value="AAA+_ATPase"/>
</dbReference>
<dbReference type="Proteomes" id="UP000049472">
    <property type="component" value="Unassembled WGS sequence"/>
</dbReference>
<protein>
    <recommendedName>
        <fullName evidence="8 9">Chromosomal replication initiator protein DnaA</fullName>
    </recommendedName>
</protein>
<dbReference type="Proteomes" id="UP000286181">
    <property type="component" value="Unassembled WGS sequence"/>
</dbReference>
<dbReference type="Gene3D" id="1.10.8.60">
    <property type="match status" value="1"/>
</dbReference>
<reference evidence="16" key="10">
    <citation type="submission" date="2021-10" db="EMBL/GenBank/DDBJ databases">
        <title>Collection of gut derived symbiotic bacterial strains cultured from healthy donors.</title>
        <authorList>
            <person name="Lin H."/>
            <person name="Littmann E."/>
            <person name="Kohout C."/>
            <person name="Pamer E.G."/>
        </authorList>
    </citation>
    <scope>NUCLEOTIDE SEQUENCE</scope>
    <source>
        <strain evidence="16">DFI.9.42</strain>
    </source>
</reference>
<dbReference type="InterPro" id="IPR001957">
    <property type="entry name" value="Chromosome_initiator_DnaA"/>
</dbReference>
<dbReference type="EMBL" id="QSJS01000020">
    <property type="protein sequence ID" value="RHD92184.1"/>
    <property type="molecule type" value="Genomic_DNA"/>
</dbReference>
<keyword evidence="2" id="KW-0963">Cytoplasm</keyword>
<evidence type="ECO:0000313" key="59">
    <source>
        <dbReference type="Proteomes" id="UP000285209"/>
    </source>
</evidence>
<dbReference type="Proteomes" id="UP000324325">
    <property type="component" value="Unassembled WGS sequence"/>
</dbReference>
<keyword evidence="42" id="KW-1185">Reference proteome</keyword>
<evidence type="ECO:0000256" key="8">
    <source>
        <dbReference type="NCBIfam" id="TIGR00362"/>
    </source>
</evidence>
<evidence type="ECO:0000313" key="27">
    <source>
        <dbReference type="EMBL" id="RGU20496.1"/>
    </source>
</evidence>
<evidence type="ECO:0000313" key="57">
    <source>
        <dbReference type="Proteomes" id="UP000284296"/>
    </source>
</evidence>
<dbReference type="InterPro" id="IPR027417">
    <property type="entry name" value="P-loop_NTPase"/>
</dbReference>
<dbReference type="EMBL" id="QRPB01000025">
    <property type="protein sequence ID" value="RHL75796.1"/>
    <property type="molecule type" value="Genomic_DNA"/>
</dbReference>
<feature type="domain" description="AAA+ ATPase" evidence="11">
    <location>
        <begin position="145"/>
        <end position="276"/>
    </location>
</feature>
<evidence type="ECO:0000313" key="42">
    <source>
        <dbReference type="Proteomes" id="UP000049472"/>
    </source>
</evidence>
<evidence type="ECO:0000313" key="21">
    <source>
        <dbReference type="EMBL" id="PWE82638.1"/>
    </source>
</evidence>
<dbReference type="HAMAP" id="MF_00377">
    <property type="entry name" value="DnaA_bact"/>
    <property type="match status" value="1"/>
</dbReference>
<dbReference type="Proteomes" id="UP001193756">
    <property type="component" value="Unassembled WGS sequence"/>
</dbReference>
<dbReference type="EMBL" id="QSKY01000003">
    <property type="protein sequence ID" value="RHF06913.1"/>
    <property type="molecule type" value="Genomic_DNA"/>
</dbReference>
<dbReference type="Proteomes" id="UP000286341">
    <property type="component" value="Unassembled WGS sequence"/>
</dbReference>
<evidence type="ECO:0000259" key="12">
    <source>
        <dbReference type="SMART" id="SM00760"/>
    </source>
</evidence>
<dbReference type="SMART" id="SM00382">
    <property type="entry name" value="AAA"/>
    <property type="match status" value="1"/>
</dbReference>
<evidence type="ECO:0000313" key="38">
    <source>
        <dbReference type="EMBL" id="RHL25700.1"/>
    </source>
</evidence>
<dbReference type="EMBL" id="QRXR01000029">
    <property type="protein sequence ID" value="RGU20496.1"/>
    <property type="molecule type" value="Genomic_DNA"/>
</dbReference>
<dbReference type="PANTHER" id="PTHR30050:SF2">
    <property type="entry name" value="CHROMOSOMAL REPLICATION INITIATOR PROTEIN DNAA"/>
    <property type="match status" value="1"/>
</dbReference>
<dbReference type="EMBL" id="QSFB01000003">
    <property type="protein sequence ID" value="RHA15419.1"/>
    <property type="molecule type" value="Genomic_DNA"/>
</dbReference>
<evidence type="ECO:0000313" key="17">
    <source>
        <dbReference type="EMBL" id="MCC2747709.1"/>
    </source>
</evidence>
<dbReference type="SMART" id="SM00760">
    <property type="entry name" value="Bac_DnaA_C"/>
    <property type="match status" value="1"/>
</dbReference>
<evidence type="ECO:0000256" key="7">
    <source>
        <dbReference type="ARBA" id="ARBA00023125"/>
    </source>
</evidence>
<evidence type="ECO:0000313" key="40">
    <source>
        <dbReference type="EMBL" id="TYL56583.1"/>
    </source>
</evidence>
<dbReference type="PROSITE" id="PS01008">
    <property type="entry name" value="DNAA"/>
    <property type="match status" value="1"/>
</dbReference>
<evidence type="ECO:0000313" key="25">
    <source>
        <dbReference type="EMBL" id="RGN19637.1"/>
    </source>
</evidence>
<evidence type="ECO:0000313" key="31">
    <source>
        <dbReference type="EMBL" id="RGZ89592.1"/>
    </source>
</evidence>
<dbReference type="Gene3D" id="3.30.300.180">
    <property type="match status" value="1"/>
</dbReference>
<dbReference type="Proteomes" id="UP000260758">
    <property type="component" value="Unassembled WGS sequence"/>
</dbReference>
<dbReference type="InterPro" id="IPR013159">
    <property type="entry name" value="DnaA_C"/>
</dbReference>
<evidence type="ECO:0000313" key="20">
    <source>
        <dbReference type="EMBL" id="NSC77801.1"/>
    </source>
</evidence>
<evidence type="ECO:0000313" key="30">
    <source>
        <dbReference type="EMBL" id="RGZ73747.1"/>
    </source>
</evidence>
<dbReference type="Proteomes" id="UP000283297">
    <property type="component" value="Unassembled WGS sequence"/>
</dbReference>
<dbReference type="OrthoDB" id="9807019at2"/>
<evidence type="ECO:0000313" key="15">
    <source>
        <dbReference type="EMBL" id="CUO30476.1"/>
    </source>
</evidence>
<reference evidence="21 45" key="1">
    <citation type="submission" date="2014-09" db="EMBL/GenBank/DDBJ databases">
        <title>Butyrate-producing bacteria isolated from human gut.</title>
        <authorList>
            <person name="Zhang Q."/>
            <person name="Zhao L."/>
        </authorList>
    </citation>
    <scope>NUCLEOTIDE SEQUENCE [LARGE SCALE GENOMIC DNA]</scope>
    <source>
        <strain evidence="21 45">R22</strain>
    </source>
</reference>
<reference evidence="42" key="3">
    <citation type="submission" date="2015-05" db="EMBL/GenBank/DDBJ databases">
        <authorList>
            <consortium name="Pathogen Informatics"/>
        </authorList>
    </citation>
    <scope>NUCLEOTIDE SEQUENCE [LARGE SCALE GENOMIC DNA]</scope>
    <source>
        <strain evidence="15 43">2789STDY5608860</strain>
        <strain evidence="14 44">2789STDY5834968</strain>
        <strain evidence="42">T1-815</strain>
    </source>
</reference>
<dbReference type="Pfam" id="PF11638">
    <property type="entry name" value="DnaA_N"/>
    <property type="match status" value="1"/>
</dbReference>
<dbReference type="GO" id="GO:0006275">
    <property type="term" value="P:regulation of DNA replication"/>
    <property type="evidence" value="ECO:0007669"/>
    <property type="project" value="UniProtKB-UniRule"/>
</dbReference>
<dbReference type="EMBL" id="QRXG01000043">
    <property type="protein sequence ID" value="RGT77616.1"/>
    <property type="molecule type" value="Genomic_DNA"/>
</dbReference>
<evidence type="ECO:0000313" key="48">
    <source>
        <dbReference type="Proteomes" id="UP000260970"/>
    </source>
</evidence>
<reference evidence="13" key="2">
    <citation type="submission" date="2015-05" db="EMBL/GenBank/DDBJ databases">
        <authorList>
            <person name="Wang D.B."/>
            <person name="Wang M."/>
        </authorList>
    </citation>
    <scope>NUCLEOTIDE SEQUENCE [LARGE SCALE GENOMIC DNA]</scope>
    <source>
        <strain evidence="13">T1-815</strain>
    </source>
</reference>
<dbReference type="Pfam" id="PF00308">
    <property type="entry name" value="Bac_DnaA"/>
    <property type="match status" value="1"/>
</dbReference>
<dbReference type="EMBL" id="QSTI01000032">
    <property type="protein sequence ID" value="RGM44633.1"/>
    <property type="molecule type" value="Genomic_DNA"/>
</dbReference>
<dbReference type="GO" id="GO:0005886">
    <property type="term" value="C:plasma membrane"/>
    <property type="evidence" value="ECO:0007669"/>
    <property type="project" value="TreeGrafter"/>
</dbReference>
<evidence type="ECO:0000259" key="11">
    <source>
        <dbReference type="SMART" id="SM00382"/>
    </source>
</evidence>
<evidence type="ECO:0000313" key="23">
    <source>
        <dbReference type="EMBL" id="RGM44633.1"/>
    </source>
</evidence>
<dbReference type="EMBL" id="JAAILW010000031">
    <property type="protein sequence ID" value="NSC28227.1"/>
    <property type="molecule type" value="Genomic_DNA"/>
</dbReference>
<dbReference type="InterPro" id="IPR018312">
    <property type="entry name" value="Chromosome_initiator_DnaA_CS"/>
</dbReference>
<dbReference type="Proteomes" id="UP000285209">
    <property type="component" value="Unassembled WGS sequence"/>
</dbReference>
<dbReference type="InterPro" id="IPR010921">
    <property type="entry name" value="Trp_repressor/repl_initiator"/>
</dbReference>
<evidence type="ECO:0000313" key="36">
    <source>
        <dbReference type="EMBL" id="RHI17891.1"/>
    </source>
</evidence>
<reference evidence="64 65" key="6">
    <citation type="submission" date="2019-08" db="EMBL/GenBank/DDBJ databases">
        <authorList>
            <person name="Duncan S."/>
            <person name="Walker A."/>
        </authorList>
    </citation>
    <scope>NUCLEOTIDE SEQUENCE [LARGE SCALE GENOMIC DNA]</scope>
    <source>
        <strain evidence="40 64">L2-21</strain>
        <strain evidence="41 65">T3WBe13</strain>
    </source>
</reference>
<dbReference type="AlphaFoldDB" id="A0A0M6WB62"/>
<dbReference type="InterPro" id="IPR013317">
    <property type="entry name" value="DnaA_dom"/>
</dbReference>
<evidence type="ECO:0000313" key="28">
    <source>
        <dbReference type="EMBL" id="RGW85411.1"/>
    </source>
</evidence>
<dbReference type="EMBL" id="QSAZ01000017">
    <property type="protein sequence ID" value="RGW85411.1"/>
    <property type="molecule type" value="Genomic_DNA"/>
</dbReference>
<evidence type="ECO:0000313" key="35">
    <source>
        <dbReference type="EMBL" id="RHF06913.1"/>
    </source>
</evidence>
<dbReference type="EMBL" id="JAJFBX010000018">
    <property type="protein sequence ID" value="MCC2747709.1"/>
    <property type="molecule type" value="Genomic_DNA"/>
</dbReference>
<evidence type="ECO:0000313" key="47">
    <source>
        <dbReference type="Proteomes" id="UP000260758"/>
    </source>
</evidence>
<reference evidence="18 66" key="5">
    <citation type="journal article" date="2019" name="Nat. Med.">
        <title>A library of human gut bacterial isolates paired with longitudinal multiomics data enables mechanistic microbiome research.</title>
        <authorList>
            <person name="Poyet M."/>
            <person name="Groussin M."/>
            <person name="Gibbons S.M."/>
            <person name="Avila-Pacheco J."/>
            <person name="Jiang X."/>
            <person name="Kearney S.M."/>
            <person name="Perrotta A.R."/>
            <person name="Berdy B."/>
            <person name="Zhao S."/>
            <person name="Lieberman T.D."/>
            <person name="Swanson P.K."/>
            <person name="Smith M."/>
            <person name="Roesemann S."/>
            <person name="Alexander J.E."/>
            <person name="Rich S.A."/>
            <person name="Livny J."/>
            <person name="Vlamakis H."/>
            <person name="Clish C."/>
            <person name="Bullock K."/>
            <person name="Deik A."/>
            <person name="Scott J."/>
            <person name="Pierce K.A."/>
            <person name="Xavier R.J."/>
            <person name="Alm E.J."/>
        </authorList>
    </citation>
    <scope>NUCLEOTIDE SEQUENCE [LARGE SCALE GENOMIC DNA]</scope>
    <source>
        <strain evidence="18 66">BIOML-A11</strain>
    </source>
</reference>
<dbReference type="CDD" id="cd00009">
    <property type="entry name" value="AAA"/>
    <property type="match status" value="1"/>
</dbReference>
<dbReference type="Proteomes" id="UP000284835">
    <property type="component" value="Unassembled WGS sequence"/>
</dbReference>
<evidence type="ECO:0000313" key="33">
    <source>
        <dbReference type="EMBL" id="RHA88320.1"/>
    </source>
</evidence>
<evidence type="ECO:0000313" key="55">
    <source>
        <dbReference type="Proteomes" id="UP000283721"/>
    </source>
</evidence>
<evidence type="ECO:0000313" key="56">
    <source>
        <dbReference type="Proteomes" id="UP000283765"/>
    </source>
</evidence>
<keyword evidence="6" id="KW-0446">Lipid-binding</keyword>
<dbReference type="EMBL" id="VSTG01000018">
    <property type="protein sequence ID" value="TYL56583.1"/>
    <property type="molecule type" value="Genomic_DNA"/>
</dbReference>
<dbReference type="EMBL" id="WKQP01000023">
    <property type="protein sequence ID" value="MSC61031.1"/>
    <property type="molecule type" value="Genomic_DNA"/>
</dbReference>
<proteinExistence type="inferred from homology"/>
<keyword evidence="5 9" id="KW-0067">ATP-binding</keyword>
<evidence type="ECO:0000313" key="26">
    <source>
        <dbReference type="EMBL" id="RGT77616.1"/>
    </source>
</evidence>
<comment type="function">
    <text evidence="9">Plays an essential role in the initiation and regulation of chromosomal replication. ATP-DnaA binds to the origin of replication (oriC) to initiate formation of the DNA replication initiation complex once per cell cycle. Binds the DnaA box (a 9 base pair repeat at the origin) and separates the double-stranded (ds)DNA. Forms a right-handed helical filament on oriC DNA; dsDNA binds to the exterior of the filament while single-stranded (ss)DNA is stabiized in the filament's interior. The ATP-DnaA-oriC complex binds and stabilizes one strand of the AT-rich DNA unwinding element (DUE), permitting loading of DNA polymerase. After initiation quickly degrades to an ADP-DnaA complex that is not apt for DNA replication. Binds acidic phospholipids.</text>
</comment>
<dbReference type="Proteomes" id="UP000260970">
    <property type="component" value="Unassembled WGS sequence"/>
</dbReference>
<evidence type="ECO:0000313" key="41">
    <source>
        <dbReference type="EMBL" id="TYL57338.1"/>
    </source>
</evidence>
<dbReference type="Proteomes" id="UP000095673">
    <property type="component" value="Unassembled WGS sequence"/>
</dbReference>
<reference evidence="64 65" key="7">
    <citation type="submission" date="2019-09" db="EMBL/GenBank/DDBJ databases">
        <title>Strain-level analysis of Eubacterium rectale using genomes from metagenomes.</title>
        <authorList>
            <person name="Karcher N."/>
            <person name="Segata N."/>
        </authorList>
    </citation>
    <scope>NUCLEOTIDE SEQUENCE [LARGE SCALE GENOMIC DNA]</scope>
    <source>
        <strain evidence="40 64">L2-21</strain>
        <strain evidence="41 65">T3WBe13</strain>
    </source>
</reference>
<evidence type="ECO:0000313" key="43">
    <source>
        <dbReference type="Proteomes" id="UP000095384"/>
    </source>
</evidence>
<dbReference type="Proteomes" id="UP000479563">
    <property type="component" value="Unassembled WGS sequence"/>
</dbReference>
<dbReference type="Proteomes" id="UP000283501">
    <property type="component" value="Unassembled WGS sequence"/>
</dbReference>
<evidence type="ECO:0000313" key="54">
    <source>
        <dbReference type="Proteomes" id="UP000283683"/>
    </source>
</evidence>
<dbReference type="Pfam" id="PF08299">
    <property type="entry name" value="Bac_DnaA_C"/>
    <property type="match status" value="1"/>
</dbReference>
<keyword evidence="4 9" id="KW-0547">Nucleotide-binding</keyword>
<dbReference type="Proteomes" id="UP000245905">
    <property type="component" value="Unassembled WGS sequence"/>
</dbReference>
<evidence type="ECO:0000313" key="16">
    <source>
        <dbReference type="EMBL" id="MCB6939332.1"/>
    </source>
</evidence>
<evidence type="ECO:0000313" key="32">
    <source>
        <dbReference type="EMBL" id="RHA15419.1"/>
    </source>
</evidence>
<reference evidence="19" key="8">
    <citation type="journal article" date="2020" name="Cell Host Microbe">
        <title>Functional and Genomic Variation between Human-Derived Isolates of Lachnospiraceae Reveals Inter- and Intra-Species Diversity.</title>
        <authorList>
            <person name="Sorbara M.T."/>
            <person name="Littmann E.R."/>
            <person name="Fontana E."/>
            <person name="Moody T.U."/>
            <person name="Kohout C.E."/>
            <person name="Gjonbalaj M."/>
            <person name="Eaton V."/>
            <person name="Seok R."/>
            <person name="Leiner I.M."/>
            <person name="Pamer E.G."/>
        </authorList>
    </citation>
    <scope>NUCLEOTIDE SEQUENCE</scope>
    <source>
        <strain evidence="20">MSK.16.45</strain>
        <strain evidence="19">MSK.17.79</strain>
    </source>
</reference>
<evidence type="ECO:0000313" key="34">
    <source>
        <dbReference type="EMBL" id="RHD92184.1"/>
    </source>
</evidence>
<dbReference type="GO" id="GO:0003688">
    <property type="term" value="F:DNA replication origin binding"/>
    <property type="evidence" value="ECO:0007669"/>
    <property type="project" value="UniProtKB-UniRule"/>
</dbReference>
<reference evidence="17" key="11">
    <citation type="submission" date="2021-10" db="EMBL/GenBank/DDBJ databases">
        <title>Collection of gut derived symbiotic bacterial strains cultured from healthy donors.</title>
        <authorList>
            <person name="Lin H."/>
            <person name="Littmann E."/>
            <person name="Claire K."/>
            <person name="Pamer E."/>
        </authorList>
    </citation>
    <scope>NUCLEOTIDE SEQUENCE</scope>
    <source>
        <strain evidence="17">MSK.22.92</strain>
    </source>
</reference>
<dbReference type="EMBL" id="CVRQ01000002">
    <property type="protein sequence ID" value="CRL32201.1"/>
    <property type="molecule type" value="Genomic_DNA"/>
</dbReference>
<dbReference type="Proteomes" id="UP000284296">
    <property type="component" value="Unassembled WGS sequence"/>
</dbReference>
<evidence type="ECO:0000313" key="51">
    <source>
        <dbReference type="Proteomes" id="UP000283297"/>
    </source>
</evidence>
<evidence type="ECO:0000313" key="14">
    <source>
        <dbReference type="EMBL" id="CUN23005.1"/>
    </source>
</evidence>
<dbReference type="Proteomes" id="UP000283683">
    <property type="component" value="Unassembled WGS sequence"/>
</dbReference>
<dbReference type="EMBL" id="JAJCJK010000024">
    <property type="protein sequence ID" value="MCB6939332.1"/>
    <property type="molecule type" value="Genomic_DNA"/>
</dbReference>
<evidence type="ECO:0000313" key="58">
    <source>
        <dbReference type="Proteomes" id="UP000284835"/>
    </source>
</evidence>
<evidence type="ECO:0000313" key="22">
    <source>
        <dbReference type="EMBL" id="RGK40278.1"/>
    </source>
</evidence>
<dbReference type="GO" id="GO:0006270">
    <property type="term" value="P:DNA replication initiation"/>
    <property type="evidence" value="ECO:0007669"/>
    <property type="project" value="UniProtKB-UniRule"/>
</dbReference>
<dbReference type="Proteomes" id="UP000266698">
    <property type="component" value="Unassembled WGS sequence"/>
</dbReference>
<evidence type="ECO:0000313" key="19">
    <source>
        <dbReference type="EMBL" id="NSC28227.1"/>
    </source>
</evidence>
<evidence type="ECO:0000313" key="18">
    <source>
        <dbReference type="EMBL" id="MSC61031.1"/>
    </source>
</evidence>
<keyword evidence="3 9" id="KW-0235">DNA replication</keyword>
<dbReference type="EMBL" id="QSFZ01000026">
    <property type="protein sequence ID" value="RHA88320.1"/>
    <property type="molecule type" value="Genomic_DNA"/>
</dbReference>
<evidence type="ECO:0000313" key="61">
    <source>
        <dbReference type="Proteomes" id="UP000286181"/>
    </source>
</evidence>
<dbReference type="EMBL" id="QSEN01000043">
    <property type="protein sequence ID" value="RGZ73747.1"/>
    <property type="molecule type" value="Genomic_DNA"/>
</dbReference>
<dbReference type="InterPro" id="IPR038454">
    <property type="entry name" value="DnaA_N_sf"/>
</dbReference>
<evidence type="ECO:0000313" key="60">
    <source>
        <dbReference type="Proteomes" id="UP000285865"/>
    </source>
</evidence>
<evidence type="ECO:0000313" key="37">
    <source>
        <dbReference type="EMBL" id="RHL01953.1"/>
    </source>
</evidence>
<name>A0A0M6WB62_9FIRM</name>
<dbReference type="Proteomes" id="UP000095384">
    <property type="component" value="Unassembled WGS sequence"/>
</dbReference>
<dbReference type="FunFam" id="3.40.50.300:FF:000150">
    <property type="entry name" value="Chromosomal replication initiator protein DnaA"/>
    <property type="match status" value="1"/>
</dbReference>
<evidence type="ECO:0000313" key="45">
    <source>
        <dbReference type="Proteomes" id="UP000245905"/>
    </source>
</evidence>
<dbReference type="EMBL" id="JRFS01000037">
    <property type="protein sequence ID" value="PWE82638.1"/>
    <property type="molecule type" value="Genomic_DNA"/>
</dbReference>
<dbReference type="Proteomes" id="UP000283765">
    <property type="component" value="Unassembled WGS sequence"/>
</dbReference>
<dbReference type="PRINTS" id="PR00051">
    <property type="entry name" value="DNAA"/>
</dbReference>
<dbReference type="Proteomes" id="UP000285865">
    <property type="component" value="Unassembled WGS sequence"/>
</dbReference>
<dbReference type="Proteomes" id="UP001193670">
    <property type="component" value="Unassembled WGS sequence"/>
</dbReference>
<dbReference type="EMBL" id="QSTP01000026">
    <property type="protein sequence ID" value="RGM67258.1"/>
    <property type="molecule type" value="Genomic_DNA"/>
</dbReference>
<dbReference type="SUPFAM" id="SSF52540">
    <property type="entry name" value="P-loop containing nucleoside triphosphate hydrolases"/>
    <property type="match status" value="1"/>
</dbReference>
<feature type="domain" description="Chromosomal replication initiator DnaA C-terminal" evidence="12">
    <location>
        <begin position="360"/>
        <end position="429"/>
    </location>
</feature>
<dbReference type="EMBL" id="QSDV01000040">
    <property type="protein sequence ID" value="RGZ15071.1"/>
    <property type="molecule type" value="Genomic_DNA"/>
</dbReference>
<dbReference type="Proteomes" id="UP000260717">
    <property type="component" value="Unassembled WGS sequence"/>
</dbReference>
<dbReference type="SUPFAM" id="SSF48295">
    <property type="entry name" value="TrpR-like"/>
    <property type="match status" value="1"/>
</dbReference>
<dbReference type="FunFam" id="1.10.8.60:FF:000003">
    <property type="entry name" value="Chromosomal replication initiator protein DnaA"/>
    <property type="match status" value="1"/>
</dbReference>
<evidence type="ECO:0000313" key="52">
    <source>
        <dbReference type="Proteomes" id="UP000283431"/>
    </source>
</evidence>
<dbReference type="NCBIfam" id="TIGR00362">
    <property type="entry name" value="DnaA"/>
    <property type="match status" value="1"/>
</dbReference>
<dbReference type="EMBL" id="CYXM01000015">
    <property type="protein sequence ID" value="CUN23005.1"/>
    <property type="molecule type" value="Genomic_DNA"/>
</dbReference>
<evidence type="ECO:0000256" key="10">
    <source>
        <dbReference type="RuleBase" id="RU004227"/>
    </source>
</evidence>
<dbReference type="EMBL" id="QSQP01000022">
    <property type="protein sequence ID" value="RGK40278.1"/>
    <property type="molecule type" value="Genomic_DNA"/>
</dbReference>
<gene>
    <name evidence="14" type="primary">dnaA</name>
    <name evidence="39" type="ORF">DW001_15135</name>
    <name evidence="38" type="ORF">DW028_14255</name>
    <name evidence="37" type="ORF">DW038_14335</name>
    <name evidence="36" type="ORF">DW172_14350</name>
    <name evidence="35" type="ORF">DW703_02755</name>
    <name evidence="34" type="ORF">DW775_12625</name>
    <name evidence="33" type="ORF">DW912_15715</name>
    <name evidence="32" type="ORF">DW948_03000</name>
    <name evidence="31" type="ORF">DW967_13015</name>
    <name evidence="30" type="ORF">DW975_14680</name>
    <name evidence="28" type="ORF">DWV45_14055</name>
    <name evidence="27" type="ORF">DWW89_13925</name>
    <name evidence="26" type="ORF">DWX06_15390</name>
    <name evidence="29" type="ORF">DXA03_13820</name>
    <name evidence="25" type="ORF">DXB72_14730</name>
    <name evidence="24" type="ORF">DXB99_16580</name>
    <name evidence="23" type="ORF">DXC13_14040</name>
    <name evidence="22" type="ORF">DXD13_13830</name>
    <name evidence="15" type="ORF">ERS852417_02024</name>
    <name evidence="14" type="ORF">ERS852580_02704</name>
    <name evidence="41" type="ORF">FYL31_13115</name>
    <name evidence="40" type="ORF">FYL37_12320</name>
    <name evidence="20" type="ORF">G4312_11030</name>
    <name evidence="19" type="ORF">G4319_12985</name>
    <name evidence="18" type="ORF">GKE07_12645</name>
    <name evidence="21" type="ORF">LD38_14370</name>
    <name evidence="16" type="ORF">LIZ56_13070</name>
    <name evidence="17" type="ORF">LK487_11840</name>
    <name evidence="13" type="ORF">T1815_00001</name>
</gene>
<evidence type="ECO:0000313" key="64">
    <source>
        <dbReference type="Proteomes" id="UP000324325"/>
    </source>
</evidence>
<evidence type="ECO:0000313" key="63">
    <source>
        <dbReference type="Proteomes" id="UP000286341"/>
    </source>
</evidence>
<evidence type="ECO:0000313" key="46">
    <source>
        <dbReference type="Proteomes" id="UP000260717"/>
    </source>
</evidence>
<evidence type="ECO:0000313" key="13">
    <source>
        <dbReference type="EMBL" id="CRL32201.1"/>
    </source>
</evidence>
<dbReference type="Proteomes" id="UP000324327">
    <property type="component" value="Unassembled WGS sequence"/>
</dbReference>
<dbReference type="EMBL" id="JAAIMP010000016">
    <property type="protein sequence ID" value="NSC77801.1"/>
    <property type="molecule type" value="Genomic_DNA"/>
</dbReference>
<dbReference type="Proteomes" id="UP000283721">
    <property type="component" value="Unassembled WGS sequence"/>
</dbReference>
<evidence type="ECO:0000313" key="44">
    <source>
        <dbReference type="Proteomes" id="UP000095673"/>
    </source>
</evidence>
<dbReference type="InterPro" id="IPR020591">
    <property type="entry name" value="Chromosome_initiator_DnaA-like"/>
</dbReference>
<dbReference type="EMBL" id="QSES01000028">
    <property type="protein sequence ID" value="RGZ89592.1"/>
    <property type="molecule type" value="Genomic_DNA"/>
</dbReference>
<evidence type="ECO:0000256" key="3">
    <source>
        <dbReference type="ARBA" id="ARBA00022705"/>
    </source>
</evidence>
<evidence type="ECO:0000256" key="6">
    <source>
        <dbReference type="ARBA" id="ARBA00023121"/>
    </source>
</evidence>
<dbReference type="GO" id="GO:0008289">
    <property type="term" value="F:lipid binding"/>
    <property type="evidence" value="ECO:0007669"/>
    <property type="project" value="UniProtKB-KW"/>
</dbReference>
<dbReference type="EMBL" id="QSUG01000021">
    <property type="protein sequence ID" value="RGN19637.1"/>
    <property type="molecule type" value="Genomic_DNA"/>
</dbReference>
<accession>A0A0M6WB62</accession>
<dbReference type="InterPro" id="IPR024633">
    <property type="entry name" value="DnaA_N_dom"/>
</dbReference>
<evidence type="ECO:0000313" key="53">
    <source>
        <dbReference type="Proteomes" id="UP000283501"/>
    </source>
</evidence>
<dbReference type="EMBL" id="CYYW01000013">
    <property type="protein sequence ID" value="CUO30476.1"/>
    <property type="molecule type" value="Genomic_DNA"/>
</dbReference>
<dbReference type="EMBL" id="QROF01000018">
    <property type="protein sequence ID" value="RHL01953.1"/>
    <property type="molecule type" value="Genomic_DNA"/>
</dbReference>
<evidence type="ECO:0000256" key="9">
    <source>
        <dbReference type="RuleBase" id="RU000577"/>
    </source>
</evidence>
<dbReference type="EMBL" id="VSTF01000019">
    <property type="protein sequence ID" value="TYL57338.1"/>
    <property type="molecule type" value="Genomic_DNA"/>
</dbReference>
<dbReference type="CDD" id="cd06571">
    <property type="entry name" value="Bac_DnaA_C"/>
    <property type="match status" value="1"/>
</dbReference>
<dbReference type="Proteomes" id="UP000261052">
    <property type="component" value="Unassembled WGS sequence"/>
</dbReference>
<evidence type="ECO:0000313" key="29">
    <source>
        <dbReference type="EMBL" id="RGZ15071.1"/>
    </source>
</evidence>
<keyword evidence="7 9" id="KW-0238">DNA-binding</keyword>
<dbReference type="Gene3D" id="1.10.1750.10">
    <property type="match status" value="1"/>
</dbReference>
<dbReference type="Proteomes" id="UP000283431">
    <property type="component" value="Unassembled WGS sequence"/>
</dbReference>
<dbReference type="Gene3D" id="3.40.50.300">
    <property type="entry name" value="P-loop containing nucleotide triphosphate hydrolases"/>
    <property type="match status" value="1"/>
</dbReference>
<evidence type="ECO:0000313" key="39">
    <source>
        <dbReference type="EMBL" id="RHL75796.1"/>
    </source>
</evidence>
<organism evidence="13 42">
    <name type="scientific">Agathobacter rectalis</name>
    <dbReference type="NCBI Taxonomy" id="39491"/>
    <lineage>
        <taxon>Bacteria</taxon>
        <taxon>Bacillati</taxon>
        <taxon>Bacillota</taxon>
        <taxon>Clostridia</taxon>
        <taxon>Lachnospirales</taxon>
        <taxon>Lachnospiraceae</taxon>
        <taxon>Agathobacter</taxon>
    </lineage>
</organism>
<dbReference type="EMBL" id="QRKN01000018">
    <property type="protein sequence ID" value="RHI17891.1"/>
    <property type="molecule type" value="Genomic_DNA"/>
</dbReference>
<evidence type="ECO:0000313" key="49">
    <source>
        <dbReference type="Proteomes" id="UP000261052"/>
    </source>
</evidence>
<dbReference type="EMBL" id="QRON01000017">
    <property type="protein sequence ID" value="RHL25700.1"/>
    <property type="molecule type" value="Genomic_DNA"/>
</dbReference>
<evidence type="ECO:0000313" key="65">
    <source>
        <dbReference type="Proteomes" id="UP000324327"/>
    </source>
</evidence>
<evidence type="ECO:0000313" key="66">
    <source>
        <dbReference type="Proteomes" id="UP000479563"/>
    </source>
</evidence>
<reference evidence="19" key="9">
    <citation type="submission" date="2020-02" db="EMBL/GenBank/DDBJ databases">
        <authorList>
            <person name="Littmann E."/>
            <person name="Sorbara M."/>
        </authorList>
    </citation>
    <scope>NUCLEOTIDE SEQUENCE</scope>
    <source>
        <strain evidence="20">MSK.16.45</strain>
        <strain evidence="19">MSK.17.79</strain>
    </source>
</reference>
<evidence type="ECO:0000256" key="4">
    <source>
        <dbReference type="ARBA" id="ARBA00022741"/>
    </source>
</evidence>
<feature type="non-terminal residue" evidence="13">
    <location>
        <position position="1"/>
    </location>
</feature>
<evidence type="ECO:0000256" key="5">
    <source>
        <dbReference type="ARBA" id="ARBA00022840"/>
    </source>
</evidence>
<reference evidence="46 47" key="4">
    <citation type="submission" date="2018-08" db="EMBL/GenBank/DDBJ databases">
        <title>A genome reference for cultivated species of the human gut microbiota.</title>
        <authorList>
            <person name="Zou Y."/>
            <person name="Xue W."/>
            <person name="Luo G."/>
        </authorList>
    </citation>
    <scope>NUCLEOTIDE SEQUENCE [LARGE SCALE GENOMIC DNA]</scope>
    <source>
        <strain evidence="28 54">AF06-19</strain>
        <strain evidence="27 56">AF17-27</strain>
        <strain evidence="26 57">AF18-16LB</strain>
        <strain evidence="39 50">AF36-2BH</strain>
        <strain evidence="38 51">AF38-24</strain>
        <strain evidence="37 61">AF39-14AC</strain>
        <strain evidence="36 60">AM16-11</strain>
        <strain evidence="35 53">AM26-2LB</strain>
        <strain evidence="34 58">AM30-13AC</strain>
        <strain evidence="33 62">AM42-17AT</strain>
        <strain evidence="32 63">AM44-1AT</strain>
        <strain evidence="31 55">AM47-6BH</strain>
        <strain evidence="30 52">AM48-7</strain>
        <strain evidence="29 59">AM54-25XD</strain>
        <strain evidence="25 48">OM05-6AA</strain>
        <strain evidence="24 47">OM07-13</strain>
        <strain evidence="23 46">OM08-12AT</strain>
        <strain evidence="22 49">TF11-15AC</strain>
    </source>
</reference>
<sequence>MDKVMEKWNEILQMVKEEHGLTDVSFNTWIKPLEVFAIDGNTLYILVPSEQMGLSYINKKYYLPLKVAIGEVTGIEYDIQFILPDQAQSLKFKNNDTPQLEPQTPVKGDHSNLNPNYTFDTFVVGNNNRFAHSASLAVAESPGEAYNPLYIYGGPGLGKTHLMHSIGHFIIDQNPDTKVLYVTSEEFTNEVIESIRNGNSSAMTKFRDKYRTVDVLMIDDIQFIIGKESTQEEFFHTFNTLQTQGKQIILTSDKPPKEMETLEERIRSRFEWGLMADIGTPDYETRMAILRKKAETDNFDIDDDILNYIASNISSNIRELEGALNKLLAFHNLEHTHITMDIAERELSNIITPDKPREITAQLIIEVVSEHFHISVDQMISKTRSSEIARPRQIAMYLCKTMTSDSLDVIGQLLGGRDHSTIIHGIKKVTKDYEENDSTRTLIETIKKKINPN</sequence>
<evidence type="ECO:0000313" key="50">
    <source>
        <dbReference type="Proteomes" id="UP000266698"/>
    </source>
</evidence>
<evidence type="ECO:0000313" key="24">
    <source>
        <dbReference type="EMBL" id="RGM67258.1"/>
    </source>
</evidence>
<evidence type="ECO:0000313" key="62">
    <source>
        <dbReference type="Proteomes" id="UP000286220"/>
    </source>
</evidence>